<dbReference type="InterPro" id="IPR009057">
    <property type="entry name" value="Homeodomain-like_sf"/>
</dbReference>
<dbReference type="SMART" id="SM00389">
    <property type="entry name" value="HOX"/>
    <property type="match status" value="1"/>
</dbReference>
<reference evidence="9" key="1">
    <citation type="submission" date="2003-08" db="EMBL/GenBank/DDBJ databases">
        <authorList>
            <person name="Birren B."/>
            <person name="Nusbaum C."/>
            <person name="Abebe A."/>
            <person name="Abouelleil A."/>
            <person name="Adekoya E."/>
            <person name="Ait-zahra M."/>
            <person name="Allen N."/>
            <person name="Allen T."/>
            <person name="An P."/>
            <person name="Anderson M."/>
            <person name="Anderson S."/>
            <person name="Arachchi H."/>
            <person name="Armbruster J."/>
            <person name="Bachantsang P."/>
            <person name="Baldwin J."/>
            <person name="Barry A."/>
            <person name="Bayul T."/>
            <person name="Blitshsteyn B."/>
            <person name="Bloom T."/>
            <person name="Blye J."/>
            <person name="Boguslavskiy L."/>
            <person name="Borowsky M."/>
            <person name="Boukhgalter B."/>
            <person name="Brunache A."/>
            <person name="Butler J."/>
            <person name="Calixte N."/>
            <person name="Calvo S."/>
            <person name="Camarata J."/>
            <person name="Campo K."/>
            <person name="Chang J."/>
            <person name="Cheshatsang Y."/>
            <person name="Citroen M."/>
            <person name="Collymore A."/>
            <person name="Considine T."/>
            <person name="Cook A."/>
            <person name="Cooke P."/>
            <person name="Corum B."/>
            <person name="Cuomo C."/>
            <person name="David R."/>
            <person name="Dawoe T."/>
            <person name="Degray S."/>
            <person name="Dodge S."/>
            <person name="Dooley K."/>
            <person name="Dorje P."/>
            <person name="Dorjee K."/>
            <person name="Dorris L."/>
            <person name="Duffey N."/>
            <person name="Dupes A."/>
            <person name="Elkins T."/>
            <person name="Engels R."/>
            <person name="Erickson J."/>
            <person name="Farina A."/>
            <person name="Faro S."/>
            <person name="Ferreira P."/>
            <person name="Fischer H."/>
            <person name="Fitzgerald M."/>
            <person name="Foley K."/>
            <person name="Gage D."/>
            <person name="Galagan J."/>
            <person name="Gearin G."/>
            <person name="Gnerre S."/>
            <person name="Gnirke A."/>
            <person name="Goyette A."/>
            <person name="Graham J."/>
            <person name="Grandbois E."/>
            <person name="Gyaltsen K."/>
            <person name="Hafez N."/>
            <person name="Hagopian D."/>
            <person name="Hagos B."/>
            <person name="Hall J."/>
            <person name="Hatcher B."/>
            <person name="Heller A."/>
            <person name="Higgins H."/>
            <person name="Honan T."/>
            <person name="Horn A."/>
            <person name="Houde N."/>
            <person name="Hughes L."/>
            <person name="Hulme W."/>
            <person name="Husby E."/>
            <person name="Iliev I."/>
            <person name="Jaffe D."/>
            <person name="Jones C."/>
            <person name="Kamal M."/>
            <person name="Kamat A."/>
            <person name="Kamvysselis M."/>
            <person name="Karlsson E."/>
            <person name="Kells C."/>
            <person name="Kieu A."/>
            <person name="Kisner P."/>
            <person name="Kodira C."/>
            <person name="Kulbokas E."/>
            <person name="Labutti K."/>
            <person name="Lama D."/>
            <person name="Landers T."/>
            <person name="Leger J."/>
            <person name="Levine S."/>
            <person name="Lewis D."/>
            <person name="Lewis T."/>
            <person name="Lindblad-toh K."/>
            <person name="Liu X."/>
            <person name="Lokyitsang T."/>
            <person name="Lokyitsang Y."/>
            <person name="Lucien O."/>
            <person name="Lui A."/>
            <person name="Ma L.J."/>
            <person name="Mabbitt R."/>
            <person name="Macdonald J."/>
            <person name="Maclean C."/>
            <person name="Major J."/>
            <person name="Manning J."/>
            <person name="Marabella R."/>
            <person name="Maru K."/>
            <person name="Matthews C."/>
            <person name="Mauceli E."/>
            <person name="Mccarthy M."/>
            <person name="Mcdonough S."/>
            <person name="Mcghee T."/>
            <person name="Meldrim J."/>
            <person name="Meneus L."/>
            <person name="Mesirov J."/>
            <person name="Mihalev A."/>
            <person name="Mihova T."/>
            <person name="Mikkelsen T."/>
            <person name="Mlenga V."/>
            <person name="Moru K."/>
            <person name="Mozes J."/>
            <person name="Mulrain L."/>
            <person name="Munson G."/>
            <person name="Naylor J."/>
            <person name="Newes C."/>
            <person name="Nguyen C."/>
            <person name="Nguyen N."/>
            <person name="Nguyen T."/>
            <person name="Nicol R."/>
            <person name="Nielsen C."/>
            <person name="Nizzari M."/>
            <person name="Norbu C."/>
            <person name="Norbu N."/>
            <person name="O'donnell P."/>
            <person name="Okoawo O."/>
            <person name="O'leary S."/>
            <person name="Omotosho B."/>
            <person name="O'neill K."/>
            <person name="Osman S."/>
            <person name="Parker S."/>
            <person name="Perrin D."/>
            <person name="Phunkhang P."/>
            <person name="Piqani B."/>
            <person name="Purcell S."/>
            <person name="Rachupka T."/>
            <person name="Ramasamy U."/>
            <person name="Rameau R."/>
            <person name="Ray V."/>
            <person name="Raymond C."/>
            <person name="Retta R."/>
            <person name="Richardson S."/>
            <person name="Rise C."/>
            <person name="Rodriguez J."/>
            <person name="Rogers J."/>
            <person name="Rogov P."/>
            <person name="Rutman M."/>
            <person name="Schupbach R."/>
            <person name="Seaman C."/>
            <person name="Settipalli S."/>
            <person name="Sharpe T."/>
            <person name="Sheridan J."/>
            <person name="Sherpa N."/>
            <person name="Shi J."/>
            <person name="Smirnov S."/>
            <person name="Smith C."/>
            <person name="Sougnez C."/>
            <person name="Spencer B."/>
            <person name="Stalker J."/>
            <person name="Stange-thomann N."/>
            <person name="Stavropoulos S."/>
            <person name="Stetson K."/>
            <person name="Stone C."/>
            <person name="Stone S."/>
            <person name="Stubbs M."/>
            <person name="Talamas J."/>
            <person name="Tchuinga P."/>
            <person name="Tenzing P."/>
            <person name="Tesfaye S."/>
            <person name="Theodore J."/>
            <person name="Thoulutsang Y."/>
            <person name="Topham K."/>
            <person name="Towey S."/>
            <person name="Tsamla T."/>
            <person name="Tsomo N."/>
            <person name="Vallee D."/>
            <person name="Vassiliev H."/>
            <person name="Venkataraman V."/>
            <person name="Vinson J."/>
            <person name="Vo A."/>
            <person name="Wade C."/>
            <person name="Wang S."/>
            <person name="Wangchuk T."/>
            <person name="Wangdi T."/>
            <person name="Whittaker C."/>
            <person name="Wilkinson J."/>
            <person name="Wu Y."/>
            <person name="Wyman D."/>
            <person name="Yadav S."/>
            <person name="Yang S."/>
            <person name="Yang X."/>
            <person name="Yeager S."/>
            <person name="Yee E."/>
            <person name="Young G."/>
            <person name="Zainoun J."/>
            <person name="Zembeck L."/>
            <person name="Zimmer A."/>
            <person name="Zody M."/>
            <person name="Lander E."/>
        </authorList>
    </citation>
    <scope>NUCLEOTIDE SEQUENCE [LARGE SCALE GENOMIC DNA]</scope>
</reference>
<keyword evidence="9" id="KW-1185">Reference proteome</keyword>
<feature type="compositionally biased region" description="Basic and acidic residues" evidence="6">
    <location>
        <begin position="309"/>
        <end position="320"/>
    </location>
</feature>
<dbReference type="AlphaFoldDB" id="H2ZC21"/>
<evidence type="ECO:0000259" key="7">
    <source>
        <dbReference type="PROSITE" id="PS50071"/>
    </source>
</evidence>
<dbReference type="GO" id="GO:0000978">
    <property type="term" value="F:RNA polymerase II cis-regulatory region sequence-specific DNA binding"/>
    <property type="evidence" value="ECO:0007669"/>
    <property type="project" value="TreeGrafter"/>
</dbReference>
<feature type="region of interest" description="Disordered" evidence="6">
    <location>
        <begin position="309"/>
        <end position="336"/>
    </location>
</feature>
<dbReference type="InParanoid" id="H2ZC21"/>
<evidence type="ECO:0000256" key="4">
    <source>
        <dbReference type="PROSITE-ProRule" id="PRU00108"/>
    </source>
</evidence>
<feature type="region of interest" description="Disordered" evidence="6">
    <location>
        <begin position="195"/>
        <end position="215"/>
    </location>
</feature>
<reference evidence="8" key="2">
    <citation type="submission" date="2025-08" db="UniProtKB">
        <authorList>
            <consortium name="Ensembl"/>
        </authorList>
    </citation>
    <scope>IDENTIFICATION</scope>
</reference>
<feature type="region of interest" description="Disordered" evidence="6">
    <location>
        <begin position="28"/>
        <end position="66"/>
    </location>
</feature>
<keyword evidence="3 4" id="KW-0539">Nucleus</keyword>
<feature type="DNA-binding region" description="Homeobox" evidence="4">
    <location>
        <begin position="251"/>
        <end position="310"/>
    </location>
</feature>
<dbReference type="CDD" id="cd00086">
    <property type="entry name" value="homeodomain"/>
    <property type="match status" value="1"/>
</dbReference>
<feature type="domain" description="Homeobox" evidence="7">
    <location>
        <begin position="249"/>
        <end position="309"/>
    </location>
</feature>
<dbReference type="Ensembl" id="ENSCSAVT00000015311.1">
    <property type="protein sequence ID" value="ENSCSAVP00000015137.1"/>
    <property type="gene ID" value="ENSCSAVG00000008872.1"/>
</dbReference>
<dbReference type="FunFam" id="1.10.10.60:FF:000176">
    <property type="entry name" value="pancreas/duodenum homeobox protein 1"/>
    <property type="match status" value="1"/>
</dbReference>
<dbReference type="Gene3D" id="1.10.10.60">
    <property type="entry name" value="Homeodomain-like"/>
    <property type="match status" value="1"/>
</dbReference>
<dbReference type="InterPro" id="IPR020479">
    <property type="entry name" value="HD_metazoa"/>
</dbReference>
<organism evidence="8 9">
    <name type="scientific">Ciona savignyi</name>
    <name type="common">Pacific transparent sea squirt</name>
    <dbReference type="NCBI Taxonomy" id="51511"/>
    <lineage>
        <taxon>Eukaryota</taxon>
        <taxon>Metazoa</taxon>
        <taxon>Chordata</taxon>
        <taxon>Tunicata</taxon>
        <taxon>Ascidiacea</taxon>
        <taxon>Phlebobranchia</taxon>
        <taxon>Cionidae</taxon>
        <taxon>Ciona</taxon>
    </lineage>
</organism>
<dbReference type="Proteomes" id="UP000007875">
    <property type="component" value="Unassembled WGS sequence"/>
</dbReference>
<dbReference type="PANTHER" id="PTHR45664:SF12">
    <property type="entry name" value="PANCREAS_DUODENUM HOMEOBOX PROTEIN 1"/>
    <property type="match status" value="1"/>
</dbReference>
<evidence type="ECO:0000256" key="2">
    <source>
        <dbReference type="ARBA" id="ARBA00023155"/>
    </source>
</evidence>
<proteinExistence type="predicted"/>
<dbReference type="GeneTree" id="ENSGT00940000163955"/>
<dbReference type="Pfam" id="PF00046">
    <property type="entry name" value="Homeodomain"/>
    <property type="match status" value="1"/>
</dbReference>
<evidence type="ECO:0000313" key="8">
    <source>
        <dbReference type="Ensembl" id="ENSCSAVP00000015137.1"/>
    </source>
</evidence>
<evidence type="ECO:0000256" key="5">
    <source>
        <dbReference type="RuleBase" id="RU000682"/>
    </source>
</evidence>
<keyword evidence="1 4" id="KW-0238">DNA-binding</keyword>
<dbReference type="InterPro" id="IPR001356">
    <property type="entry name" value="HD"/>
</dbReference>
<dbReference type="PROSITE" id="PS50071">
    <property type="entry name" value="HOMEOBOX_2"/>
    <property type="match status" value="1"/>
</dbReference>
<comment type="subcellular location">
    <subcellularLocation>
        <location evidence="4 5">Nucleus</location>
    </subcellularLocation>
</comment>
<reference evidence="8" key="3">
    <citation type="submission" date="2025-09" db="UniProtKB">
        <authorList>
            <consortium name="Ensembl"/>
        </authorList>
    </citation>
    <scope>IDENTIFICATION</scope>
</reference>
<keyword evidence="2 4" id="KW-0371">Homeobox</keyword>
<evidence type="ECO:0000313" key="9">
    <source>
        <dbReference type="Proteomes" id="UP000007875"/>
    </source>
</evidence>
<dbReference type="PANTHER" id="PTHR45664">
    <property type="entry name" value="PROTEIN ZERKNUELLT 1-RELATED"/>
    <property type="match status" value="1"/>
</dbReference>
<protein>
    <recommendedName>
        <fullName evidence="7">Homeobox domain-containing protein</fullName>
    </recommendedName>
</protein>
<dbReference type="InterPro" id="IPR017970">
    <property type="entry name" value="Homeobox_CS"/>
</dbReference>
<dbReference type="GO" id="GO:0005634">
    <property type="term" value="C:nucleus"/>
    <property type="evidence" value="ECO:0007669"/>
    <property type="project" value="UniProtKB-SubCell"/>
</dbReference>
<dbReference type="eggNOG" id="KOG0489">
    <property type="taxonomic scope" value="Eukaryota"/>
</dbReference>
<dbReference type="PROSITE" id="PS00027">
    <property type="entry name" value="HOMEOBOX_1"/>
    <property type="match status" value="1"/>
</dbReference>
<dbReference type="PRINTS" id="PR00024">
    <property type="entry name" value="HOMEOBOX"/>
</dbReference>
<dbReference type="SUPFAM" id="SSF46689">
    <property type="entry name" value="Homeodomain-like"/>
    <property type="match status" value="1"/>
</dbReference>
<dbReference type="STRING" id="51511.ENSCSAVP00000015137"/>
<evidence type="ECO:0000256" key="3">
    <source>
        <dbReference type="ARBA" id="ARBA00023242"/>
    </source>
</evidence>
<name>H2ZC21_CIOSA</name>
<dbReference type="GO" id="GO:0000981">
    <property type="term" value="F:DNA-binding transcription factor activity, RNA polymerase II-specific"/>
    <property type="evidence" value="ECO:0007669"/>
    <property type="project" value="InterPro"/>
</dbReference>
<evidence type="ECO:0000256" key="1">
    <source>
        <dbReference type="ARBA" id="ARBA00023125"/>
    </source>
</evidence>
<feature type="compositionally biased region" description="Polar residues" evidence="6">
    <location>
        <begin position="40"/>
        <end position="52"/>
    </location>
</feature>
<dbReference type="GO" id="GO:0045944">
    <property type="term" value="P:positive regulation of transcription by RNA polymerase II"/>
    <property type="evidence" value="ECO:0007669"/>
    <property type="project" value="UniProtKB-ARBA"/>
</dbReference>
<dbReference type="OMA" id="WMKNTRS"/>
<accession>H2ZC21</accession>
<dbReference type="HOGENOM" id="CLU_668945_0_0_1"/>
<evidence type="ECO:0000256" key="6">
    <source>
        <dbReference type="SAM" id="MobiDB-lite"/>
    </source>
</evidence>
<sequence length="336" mass="38695">MSSVFYGRASSVCLENCGMYRPAFPARQLSDSPRSESIGAGSSSVPGYSTYQPKAHDHNNVQWQGSNRSESFRYQNEQSTCVYDDNYWTYAENGRQTAPRHSPLEEESATNLTVYPDSTESRYYRDQKVGNCLHNQPHGLTLGCRDEFTHQWQKPGFRDQHDDMPEYESSNNSTNVSLPRSCLHDQGFSGFPTGRIPPVTSHSGKKDPATGTSSVKFPWMKNTRSHHLEWKAQWQRATGGVPAQFPDVDENKRTRTAYTRWQLLELEKEFHYSRYISRPRRIELAALLNLTERHIKIWFQNRRMKWKKDQAGNTKTEKGMDITAEMPAIKMDQSPP</sequence>